<reference evidence="3 4" key="1">
    <citation type="journal article" date="2016" name="Nat. Commun.">
        <title>Thousands of microbial genomes shed light on interconnected biogeochemical processes in an aquifer system.</title>
        <authorList>
            <person name="Anantharaman K."/>
            <person name="Brown C.T."/>
            <person name="Hug L.A."/>
            <person name="Sharon I."/>
            <person name="Castelle C.J."/>
            <person name="Probst A.J."/>
            <person name="Thomas B.C."/>
            <person name="Singh A."/>
            <person name="Wilkins M.J."/>
            <person name="Karaoz U."/>
            <person name="Brodie E.L."/>
            <person name="Williams K.H."/>
            <person name="Hubbard S.S."/>
            <person name="Banfield J.F."/>
        </authorList>
    </citation>
    <scope>NUCLEOTIDE SEQUENCE [LARGE SCALE GENOMIC DNA]</scope>
</reference>
<comment type="caution">
    <text evidence="3">The sequence shown here is derived from an EMBL/GenBank/DDBJ whole genome shotgun (WGS) entry which is preliminary data.</text>
</comment>
<dbReference type="AlphaFoldDB" id="A0A1F6DJR8"/>
<dbReference type="Pfam" id="PF13624">
    <property type="entry name" value="SurA_N_3"/>
    <property type="match status" value="1"/>
</dbReference>
<evidence type="ECO:0000313" key="3">
    <source>
        <dbReference type="EMBL" id="OGG61557.1"/>
    </source>
</evidence>
<keyword evidence="2" id="KW-0812">Transmembrane</keyword>
<sequence length="284" mass="31208">MEHEHNTPVDTPSAKRVIRVPLKAIFSALTVAVVLTGGYVGYQKIVPQYPPLLPAELRNGRIGAVAEVNNVKISRERYNTALAAVANLATSNGITLSDDAIAVEIKKAALKTVIENEVLLQAARAAQTEVDEEKVNEQILATSIQMGGEDAVKEELKRMGITYNAYRTSVVEQTLLSNYMEKTIPSDTASITDDVVKAFYKERTANVEPGVEIPEFEGIKEQVREYLANTAREEKIRAHIDELIAAAEVKELLTIKEVEVTAPEEEVVEETVSEESEESESNAQ</sequence>
<organism evidence="3 4">
    <name type="scientific">Candidatus Kaiserbacteria bacterium RIFCSPHIGHO2_02_FULL_49_34</name>
    <dbReference type="NCBI Taxonomy" id="1798491"/>
    <lineage>
        <taxon>Bacteria</taxon>
        <taxon>Candidatus Kaiseribacteriota</taxon>
    </lineage>
</organism>
<evidence type="ECO:0000256" key="1">
    <source>
        <dbReference type="SAM" id="MobiDB-lite"/>
    </source>
</evidence>
<evidence type="ECO:0000256" key="2">
    <source>
        <dbReference type="SAM" id="Phobius"/>
    </source>
</evidence>
<name>A0A1F6DJR8_9BACT</name>
<evidence type="ECO:0000313" key="4">
    <source>
        <dbReference type="Proteomes" id="UP000176511"/>
    </source>
</evidence>
<dbReference type="PANTHER" id="PTHR47245">
    <property type="entry name" value="PEPTIDYLPROLYL ISOMERASE"/>
    <property type="match status" value="1"/>
</dbReference>
<dbReference type="Proteomes" id="UP000176511">
    <property type="component" value="Unassembled WGS sequence"/>
</dbReference>
<protein>
    <recommendedName>
        <fullName evidence="5">PpiC domain-containing protein</fullName>
    </recommendedName>
</protein>
<dbReference type="STRING" id="1798491.A3C87_02835"/>
<keyword evidence="2" id="KW-0472">Membrane</keyword>
<dbReference type="SUPFAM" id="SSF109998">
    <property type="entry name" value="Triger factor/SurA peptide-binding domain-like"/>
    <property type="match status" value="1"/>
</dbReference>
<keyword evidence="2" id="KW-1133">Transmembrane helix</keyword>
<dbReference type="PANTHER" id="PTHR47245:SF2">
    <property type="entry name" value="PEPTIDYL-PROLYL CIS-TRANS ISOMERASE HP_0175-RELATED"/>
    <property type="match status" value="1"/>
</dbReference>
<feature type="region of interest" description="Disordered" evidence="1">
    <location>
        <begin position="264"/>
        <end position="284"/>
    </location>
</feature>
<dbReference type="Gene3D" id="1.10.4030.10">
    <property type="entry name" value="Porin chaperone SurA, peptide-binding domain"/>
    <property type="match status" value="1"/>
</dbReference>
<gene>
    <name evidence="3" type="ORF">A3C87_02835</name>
</gene>
<feature type="transmembrane region" description="Helical" evidence="2">
    <location>
        <begin position="20"/>
        <end position="42"/>
    </location>
</feature>
<dbReference type="InterPro" id="IPR050245">
    <property type="entry name" value="PrsA_foldase"/>
</dbReference>
<evidence type="ECO:0008006" key="5">
    <source>
        <dbReference type="Google" id="ProtNLM"/>
    </source>
</evidence>
<dbReference type="InterPro" id="IPR027304">
    <property type="entry name" value="Trigger_fact/SurA_dom_sf"/>
</dbReference>
<accession>A0A1F6DJR8</accession>
<proteinExistence type="predicted"/>
<dbReference type="EMBL" id="MFLE01000017">
    <property type="protein sequence ID" value="OGG61557.1"/>
    <property type="molecule type" value="Genomic_DNA"/>
</dbReference>